<dbReference type="InterPro" id="IPR025451">
    <property type="entry name" value="DUF4211"/>
</dbReference>
<dbReference type="EMBL" id="CAJMWQ010001012">
    <property type="protein sequence ID" value="CAE6428594.1"/>
    <property type="molecule type" value="Genomic_DNA"/>
</dbReference>
<feature type="region of interest" description="Disordered" evidence="1">
    <location>
        <begin position="496"/>
        <end position="518"/>
    </location>
</feature>
<organism evidence="3 4">
    <name type="scientific">Rhizoctonia solani</name>
    <dbReference type="NCBI Taxonomy" id="456999"/>
    <lineage>
        <taxon>Eukaryota</taxon>
        <taxon>Fungi</taxon>
        <taxon>Dikarya</taxon>
        <taxon>Basidiomycota</taxon>
        <taxon>Agaricomycotina</taxon>
        <taxon>Agaricomycetes</taxon>
        <taxon>Cantharellales</taxon>
        <taxon>Ceratobasidiaceae</taxon>
        <taxon>Rhizoctonia</taxon>
    </lineage>
</organism>
<evidence type="ECO:0000313" key="3">
    <source>
        <dbReference type="EMBL" id="CAE6428594.1"/>
    </source>
</evidence>
<comment type="caution">
    <text evidence="3">The sequence shown here is derived from an EMBL/GenBank/DDBJ whole genome shotgun (WGS) entry which is preliminary data.</text>
</comment>
<sequence length="554" mass="61645">MPPKPLPSSPSSLIILTDSDSDEPKSAIKGAMTVITRGAGRELKRKRQTTLADFSKSSKGVMSASGTVAVKPGRHVSTRPGPASSPVRRARVSPTKSSKSSARKSNSSPVKAKSEENDEDVLAATDSSVSTEADVGAVRFEGSGIRPGRRLSRVMTSDEEESGVTDGGTANVSSDDAKPETEDEDEDVAPRRLAKRKAVVISLSDSEEEDATPLRRRIARRQQAKQEDLSEQEDDDDPMDGLNDEVVLDSRLRGAPQRNSKRMELRENLARLKRRKLGQDTPPPTEHSSSEEEEEEETVVRPRGRRLYKPIPGARPSQPTLQEWMDGSDDDEPQVEASRSPSPSKGEEESGSSDNDSWIEDDTNNGATSAILPEGYSMLGHQSLAHHFKVVMQFFVYLACLKAKKRSEFIQDEQNDQYFGLSLRALRRKMDGLRDSLVTSSVWTSGFKKALNTHPELDIVDLKFAVARVRCYHDFVHWEWHLFELVSNEIETLKTAHRRKDPASSRAQRPAANDPDGIMNWLDGRGIVQQEWSRLEQLMDKARGLDYKKDNDVD</sequence>
<feature type="region of interest" description="Disordered" evidence="1">
    <location>
        <begin position="1"/>
        <end position="366"/>
    </location>
</feature>
<dbReference type="Proteomes" id="UP000663826">
    <property type="component" value="Unassembled WGS sequence"/>
</dbReference>
<proteinExistence type="predicted"/>
<name>A0A8H3AJ72_9AGAM</name>
<feature type="compositionally biased region" description="Low complexity" evidence="1">
    <location>
        <begin position="92"/>
        <end position="111"/>
    </location>
</feature>
<dbReference type="AlphaFoldDB" id="A0A8H3AJ72"/>
<reference evidence="3" key="1">
    <citation type="submission" date="2021-01" db="EMBL/GenBank/DDBJ databases">
        <authorList>
            <person name="Kaushik A."/>
        </authorList>
    </citation>
    <scope>NUCLEOTIDE SEQUENCE</scope>
    <source>
        <strain evidence="3">AG1-1B</strain>
    </source>
</reference>
<evidence type="ECO:0000256" key="1">
    <source>
        <dbReference type="SAM" id="MobiDB-lite"/>
    </source>
</evidence>
<gene>
    <name evidence="3" type="ORF">RDB_LOCUS57712</name>
</gene>
<dbReference type="Pfam" id="PF13926">
    <property type="entry name" value="DUF4211"/>
    <property type="match status" value="1"/>
</dbReference>
<feature type="compositionally biased region" description="Basic residues" evidence="1">
    <location>
        <begin position="214"/>
        <end position="223"/>
    </location>
</feature>
<evidence type="ECO:0000259" key="2">
    <source>
        <dbReference type="Pfam" id="PF13926"/>
    </source>
</evidence>
<protein>
    <recommendedName>
        <fullName evidence="2">DUF4211 domain-containing protein</fullName>
    </recommendedName>
</protein>
<evidence type="ECO:0000313" key="4">
    <source>
        <dbReference type="Proteomes" id="UP000663826"/>
    </source>
</evidence>
<feature type="compositionally biased region" description="Low complexity" evidence="1">
    <location>
        <begin position="9"/>
        <end position="18"/>
    </location>
</feature>
<feature type="compositionally biased region" description="Basic and acidic residues" evidence="1">
    <location>
        <begin position="261"/>
        <end position="270"/>
    </location>
</feature>
<feature type="compositionally biased region" description="Polar residues" evidence="1">
    <location>
        <begin position="49"/>
        <end position="66"/>
    </location>
</feature>
<accession>A0A8H3AJ72</accession>
<feature type="compositionally biased region" description="Acidic residues" evidence="1">
    <location>
        <begin position="229"/>
        <end position="247"/>
    </location>
</feature>
<feature type="domain" description="DUF4211" evidence="2">
    <location>
        <begin position="359"/>
        <end position="466"/>
    </location>
</feature>